<gene>
    <name evidence="2" type="ORF">SAMN04488056_108121</name>
</gene>
<evidence type="ECO:0000313" key="3">
    <source>
        <dbReference type="Proteomes" id="UP000199236"/>
    </source>
</evidence>
<dbReference type="RefSeq" id="WP_090073700.1">
    <property type="nucleotide sequence ID" value="NZ_FOVR01000008.1"/>
</dbReference>
<reference evidence="2 3" key="1">
    <citation type="submission" date="2016-10" db="EMBL/GenBank/DDBJ databases">
        <authorList>
            <person name="de Groot N.N."/>
        </authorList>
    </citation>
    <scope>NUCLEOTIDE SEQUENCE [LARGE SCALE GENOMIC DNA]</scope>
    <source>
        <strain evidence="2 3">CGMCC 1.9157</strain>
    </source>
</reference>
<name>A0A1I5I8W8_9HYPH</name>
<sequence>MDTKRQNEDPVFGTDKMTALKRTKLIVATGLLVCFMGLTFIAASGHAALSEGYGSDFELSSLSLWNDVQSGQCIARKGAQTCEPVSL</sequence>
<evidence type="ECO:0000256" key="1">
    <source>
        <dbReference type="SAM" id="Phobius"/>
    </source>
</evidence>
<evidence type="ECO:0000313" key="2">
    <source>
        <dbReference type="EMBL" id="SFO56977.1"/>
    </source>
</evidence>
<dbReference type="EMBL" id="FOVR01000008">
    <property type="protein sequence ID" value="SFO56977.1"/>
    <property type="molecule type" value="Genomic_DNA"/>
</dbReference>
<accession>A0A1I5I8W8</accession>
<feature type="transmembrane region" description="Helical" evidence="1">
    <location>
        <begin position="25"/>
        <end position="49"/>
    </location>
</feature>
<dbReference type="OrthoDB" id="8453877at2"/>
<dbReference type="STRING" id="655353.SAMN04488056_108121"/>
<keyword evidence="1" id="KW-0472">Membrane</keyword>
<proteinExistence type="predicted"/>
<keyword evidence="1" id="KW-0812">Transmembrane</keyword>
<keyword evidence="3" id="KW-1185">Reference proteome</keyword>
<keyword evidence="1" id="KW-1133">Transmembrane helix</keyword>
<organism evidence="2 3">
    <name type="scientific">Cohaesibacter marisflavi</name>
    <dbReference type="NCBI Taxonomy" id="655353"/>
    <lineage>
        <taxon>Bacteria</taxon>
        <taxon>Pseudomonadati</taxon>
        <taxon>Pseudomonadota</taxon>
        <taxon>Alphaproteobacteria</taxon>
        <taxon>Hyphomicrobiales</taxon>
        <taxon>Cohaesibacteraceae</taxon>
    </lineage>
</organism>
<dbReference type="Proteomes" id="UP000199236">
    <property type="component" value="Unassembled WGS sequence"/>
</dbReference>
<protein>
    <submittedName>
        <fullName evidence="2">Uncharacterized protein</fullName>
    </submittedName>
</protein>
<dbReference type="AlphaFoldDB" id="A0A1I5I8W8"/>